<dbReference type="AlphaFoldDB" id="A0AAD5K7Q1"/>
<sequence>MKANGAARLLSKVFNIMLADRSPLQESKRLGIIHVTNLAFKIYTKVCRKPKIRVRMKELSSNIMLMLYFWVSCHKIKKKISWISRIFVVRLSIILRLAVSNWWISLYHNK</sequence>
<dbReference type="Proteomes" id="UP001209540">
    <property type="component" value="Unassembled WGS sequence"/>
</dbReference>
<keyword evidence="1" id="KW-0472">Membrane</keyword>
<keyword evidence="1" id="KW-0812">Transmembrane</keyword>
<keyword evidence="1" id="KW-1133">Transmembrane helix</keyword>
<protein>
    <submittedName>
        <fullName evidence="2">Uncharacterized protein</fullName>
    </submittedName>
</protein>
<comment type="caution">
    <text evidence="2">The sequence shown here is derived from an EMBL/GenBank/DDBJ whole genome shotgun (WGS) entry which is preliminary data.</text>
</comment>
<proteinExistence type="predicted"/>
<feature type="transmembrane region" description="Helical" evidence="1">
    <location>
        <begin position="82"/>
        <end position="104"/>
    </location>
</feature>
<dbReference type="EMBL" id="JAIXMP010000005">
    <property type="protein sequence ID" value="KAI9272979.1"/>
    <property type="molecule type" value="Genomic_DNA"/>
</dbReference>
<evidence type="ECO:0000256" key="1">
    <source>
        <dbReference type="SAM" id="Phobius"/>
    </source>
</evidence>
<gene>
    <name evidence="2" type="ORF">BDA99DRAFT_280680</name>
</gene>
<keyword evidence="3" id="KW-1185">Reference proteome</keyword>
<evidence type="ECO:0000313" key="3">
    <source>
        <dbReference type="Proteomes" id="UP001209540"/>
    </source>
</evidence>
<reference evidence="2" key="2">
    <citation type="submission" date="2023-02" db="EMBL/GenBank/DDBJ databases">
        <authorList>
            <consortium name="DOE Joint Genome Institute"/>
            <person name="Mondo S.J."/>
            <person name="Chang Y."/>
            <person name="Wang Y."/>
            <person name="Ahrendt S."/>
            <person name="Andreopoulos W."/>
            <person name="Barry K."/>
            <person name="Beard J."/>
            <person name="Benny G.L."/>
            <person name="Blankenship S."/>
            <person name="Bonito G."/>
            <person name="Cuomo C."/>
            <person name="Desiro A."/>
            <person name="Gervers K.A."/>
            <person name="Hundley H."/>
            <person name="Kuo A."/>
            <person name="LaButti K."/>
            <person name="Lang B.F."/>
            <person name="Lipzen A."/>
            <person name="O'Donnell K."/>
            <person name="Pangilinan J."/>
            <person name="Reynolds N."/>
            <person name="Sandor L."/>
            <person name="Smith M.W."/>
            <person name="Tsang A."/>
            <person name="Grigoriev I.V."/>
            <person name="Stajich J.E."/>
            <person name="Spatafora J.W."/>
        </authorList>
    </citation>
    <scope>NUCLEOTIDE SEQUENCE</scope>
    <source>
        <strain evidence="2">RSA 2281</strain>
    </source>
</reference>
<accession>A0AAD5K7Q1</accession>
<organism evidence="2 3">
    <name type="scientific">Phascolomyces articulosus</name>
    <dbReference type="NCBI Taxonomy" id="60185"/>
    <lineage>
        <taxon>Eukaryota</taxon>
        <taxon>Fungi</taxon>
        <taxon>Fungi incertae sedis</taxon>
        <taxon>Mucoromycota</taxon>
        <taxon>Mucoromycotina</taxon>
        <taxon>Mucoromycetes</taxon>
        <taxon>Mucorales</taxon>
        <taxon>Lichtheimiaceae</taxon>
        <taxon>Phascolomyces</taxon>
    </lineage>
</organism>
<evidence type="ECO:0000313" key="2">
    <source>
        <dbReference type="EMBL" id="KAI9272979.1"/>
    </source>
</evidence>
<name>A0AAD5K7Q1_9FUNG</name>
<reference evidence="2" key="1">
    <citation type="journal article" date="2022" name="IScience">
        <title>Evolution of zygomycete secretomes and the origins of terrestrial fungal ecologies.</title>
        <authorList>
            <person name="Chang Y."/>
            <person name="Wang Y."/>
            <person name="Mondo S."/>
            <person name="Ahrendt S."/>
            <person name="Andreopoulos W."/>
            <person name="Barry K."/>
            <person name="Beard J."/>
            <person name="Benny G.L."/>
            <person name="Blankenship S."/>
            <person name="Bonito G."/>
            <person name="Cuomo C."/>
            <person name="Desiro A."/>
            <person name="Gervers K.A."/>
            <person name="Hundley H."/>
            <person name="Kuo A."/>
            <person name="LaButti K."/>
            <person name="Lang B.F."/>
            <person name="Lipzen A."/>
            <person name="O'Donnell K."/>
            <person name="Pangilinan J."/>
            <person name="Reynolds N."/>
            <person name="Sandor L."/>
            <person name="Smith M.E."/>
            <person name="Tsang A."/>
            <person name="Grigoriev I.V."/>
            <person name="Stajich J.E."/>
            <person name="Spatafora J.W."/>
        </authorList>
    </citation>
    <scope>NUCLEOTIDE SEQUENCE</scope>
    <source>
        <strain evidence="2">RSA 2281</strain>
    </source>
</reference>